<protein>
    <submittedName>
        <fullName evidence="2">Uncharacterized protein</fullName>
    </submittedName>
</protein>
<dbReference type="EMBL" id="JASCIQ010000018">
    <property type="protein sequence ID" value="MDI3405776.1"/>
    <property type="molecule type" value="Genomic_DNA"/>
</dbReference>
<organism evidence="2 3">
    <name type="scientific">Streptomyces cavernicola</name>
    <dbReference type="NCBI Taxonomy" id="3043613"/>
    <lineage>
        <taxon>Bacteria</taxon>
        <taxon>Bacillati</taxon>
        <taxon>Actinomycetota</taxon>
        <taxon>Actinomycetes</taxon>
        <taxon>Kitasatosporales</taxon>
        <taxon>Streptomycetaceae</taxon>
        <taxon>Streptomyces</taxon>
    </lineage>
</organism>
<evidence type="ECO:0000313" key="3">
    <source>
        <dbReference type="Proteomes" id="UP001223978"/>
    </source>
</evidence>
<name>A0ABT6SEQ1_9ACTN</name>
<keyword evidence="3" id="KW-1185">Reference proteome</keyword>
<feature type="signal peptide" evidence="1">
    <location>
        <begin position="1"/>
        <end position="27"/>
    </location>
</feature>
<evidence type="ECO:0000313" key="2">
    <source>
        <dbReference type="EMBL" id="MDI3405776.1"/>
    </source>
</evidence>
<gene>
    <name evidence="2" type="ORF">QIS96_18375</name>
</gene>
<accession>A0ABT6SEQ1</accession>
<feature type="chain" id="PRO_5045096322" evidence="1">
    <location>
        <begin position="28"/>
        <end position="95"/>
    </location>
</feature>
<sequence length="95" mass="9754">MRNVARAAVTAVLAIALGFVAVPAAVADDDLTVITESGPGDVAHSDLEGAQNVQMSQLDKSVNVDDIVAYVTGQLANSSPLFEVEAAEQDQGENA</sequence>
<keyword evidence="1" id="KW-0732">Signal</keyword>
<dbReference type="RefSeq" id="WP_282543707.1">
    <property type="nucleotide sequence ID" value="NZ_JASCIQ010000018.1"/>
</dbReference>
<proteinExistence type="predicted"/>
<evidence type="ECO:0000256" key="1">
    <source>
        <dbReference type="SAM" id="SignalP"/>
    </source>
</evidence>
<reference evidence="2 3" key="1">
    <citation type="submission" date="2023-05" db="EMBL/GenBank/DDBJ databases">
        <title>Draft genome sequence of Streptomyces sp. B-S-A6 isolated from a cave soil in Thailand.</title>
        <authorList>
            <person name="Chamroensaksri N."/>
            <person name="Muangham S."/>
        </authorList>
    </citation>
    <scope>NUCLEOTIDE SEQUENCE [LARGE SCALE GENOMIC DNA]</scope>
    <source>
        <strain evidence="2 3">B-S-A6</strain>
    </source>
</reference>
<comment type="caution">
    <text evidence="2">The sequence shown here is derived from an EMBL/GenBank/DDBJ whole genome shotgun (WGS) entry which is preliminary data.</text>
</comment>
<dbReference type="Proteomes" id="UP001223978">
    <property type="component" value="Unassembled WGS sequence"/>
</dbReference>